<feature type="region of interest" description="Disordered" evidence="1">
    <location>
        <begin position="287"/>
        <end position="371"/>
    </location>
</feature>
<dbReference type="PANTHER" id="PTHR36089:SF1">
    <property type="entry name" value="CHITIN SYNTHASE 3 COMPLEX PROTEIN CSI2-RELATED"/>
    <property type="match status" value="1"/>
</dbReference>
<dbReference type="Proteomes" id="UP000327013">
    <property type="component" value="Unassembled WGS sequence"/>
</dbReference>
<keyword evidence="2" id="KW-0472">Membrane</keyword>
<dbReference type="AlphaFoldDB" id="A0A5N6KPK9"/>
<name>A0A5N6KPK9_9ROSI</name>
<comment type="caution">
    <text evidence="4">The sequence shown here is derived from an EMBL/GenBank/DDBJ whole genome shotgun (WGS) entry which is preliminary data.</text>
</comment>
<dbReference type="EMBL" id="VIBQ01000009">
    <property type="protein sequence ID" value="KAB8337029.1"/>
    <property type="molecule type" value="Genomic_DNA"/>
</dbReference>
<dbReference type="InterPro" id="IPR051009">
    <property type="entry name" value="PRM"/>
</dbReference>
<feature type="compositionally biased region" description="Polar residues" evidence="1">
    <location>
        <begin position="332"/>
        <end position="352"/>
    </location>
</feature>
<feature type="compositionally biased region" description="Gly residues" evidence="1">
    <location>
        <begin position="304"/>
        <end position="317"/>
    </location>
</feature>
<organism evidence="4 5">
    <name type="scientific">Carpinus fangiana</name>
    <dbReference type="NCBI Taxonomy" id="176857"/>
    <lineage>
        <taxon>Eukaryota</taxon>
        <taxon>Viridiplantae</taxon>
        <taxon>Streptophyta</taxon>
        <taxon>Embryophyta</taxon>
        <taxon>Tracheophyta</taxon>
        <taxon>Spermatophyta</taxon>
        <taxon>Magnoliopsida</taxon>
        <taxon>eudicotyledons</taxon>
        <taxon>Gunneridae</taxon>
        <taxon>Pentapetalae</taxon>
        <taxon>rosids</taxon>
        <taxon>fabids</taxon>
        <taxon>Fagales</taxon>
        <taxon>Betulaceae</taxon>
        <taxon>Carpinus</taxon>
    </lineage>
</organism>
<dbReference type="PANTHER" id="PTHR36089">
    <property type="entry name" value="CHITIN SYNTHASE 3 COMPLEX PROTEIN CSI2-RELATED"/>
    <property type="match status" value="1"/>
</dbReference>
<reference evidence="4 5" key="1">
    <citation type="submission" date="2019-06" db="EMBL/GenBank/DDBJ databases">
        <title>A chromosomal-level reference genome of Carpinus fangiana (Coryloideae, Betulaceae).</title>
        <authorList>
            <person name="Yang X."/>
            <person name="Wang Z."/>
            <person name="Zhang L."/>
            <person name="Hao G."/>
            <person name="Liu J."/>
            <person name="Yang Y."/>
        </authorList>
    </citation>
    <scope>NUCLEOTIDE SEQUENCE [LARGE SCALE GENOMIC DNA]</scope>
    <source>
        <strain evidence="4">Cfa_2016G</strain>
        <tissue evidence="4">Leaf</tissue>
    </source>
</reference>
<feature type="region of interest" description="Disordered" evidence="1">
    <location>
        <begin position="54"/>
        <end position="101"/>
    </location>
</feature>
<feature type="chain" id="PRO_5024304805" evidence="3">
    <location>
        <begin position="28"/>
        <end position="371"/>
    </location>
</feature>
<evidence type="ECO:0000313" key="4">
    <source>
        <dbReference type="EMBL" id="KAB8337029.1"/>
    </source>
</evidence>
<feature type="signal peptide" evidence="3">
    <location>
        <begin position="1"/>
        <end position="27"/>
    </location>
</feature>
<feature type="compositionally biased region" description="Polar residues" evidence="1">
    <location>
        <begin position="235"/>
        <end position="258"/>
    </location>
</feature>
<keyword evidence="2" id="KW-1133">Transmembrane helix</keyword>
<gene>
    <name evidence="4" type="ORF">FH972_021333</name>
</gene>
<keyword evidence="3" id="KW-0732">Signal</keyword>
<accession>A0A5N6KPK9</accession>
<keyword evidence="5" id="KW-1185">Reference proteome</keyword>
<evidence type="ECO:0000313" key="5">
    <source>
        <dbReference type="Proteomes" id="UP000327013"/>
    </source>
</evidence>
<dbReference type="OrthoDB" id="4065319at2759"/>
<evidence type="ECO:0000256" key="1">
    <source>
        <dbReference type="SAM" id="MobiDB-lite"/>
    </source>
</evidence>
<protein>
    <submittedName>
        <fullName evidence="4">Uncharacterized protein</fullName>
    </submittedName>
</protein>
<feature type="region of interest" description="Disordered" evidence="1">
    <location>
        <begin position="212"/>
        <end position="258"/>
    </location>
</feature>
<evidence type="ECO:0000256" key="2">
    <source>
        <dbReference type="SAM" id="Phobius"/>
    </source>
</evidence>
<sequence length="371" mass="38120">MAASQSSWRRPALLVLLVSLFFATASATYGFEQFARRQDLPDINSLTDVIGATTSQASSSRRSSATSAAATTQPSDSSSATQTSAGPTTAAATTATAVSSGSPLPSLYGVGAPELIVPDTSGAPFQQKSDLPEGTVFIIVGAILGFLGMCVLAWRGLVAWALRRSVKRAANTAYAPDTKFGGSAYNDGGYSSLYGASNLSLEHLAAQKTAYGGAGATHTKESSSSRHNKNRRTSRNPSATASTLFFSPTATNGGGASTRSSGFLPAGYYAAGSSNIGGPAANGYGRVDSMESGLDSPGLRPGNAGMGRPGSSGGGLNVTGPRQQGGERRSSRYASNNESNLSVNQQTGTRTPSAYMEDLFSEHGYGPRERF</sequence>
<keyword evidence="2" id="KW-0812">Transmembrane</keyword>
<proteinExistence type="predicted"/>
<feature type="transmembrane region" description="Helical" evidence="2">
    <location>
        <begin position="136"/>
        <end position="158"/>
    </location>
</feature>
<evidence type="ECO:0000256" key="3">
    <source>
        <dbReference type="SAM" id="SignalP"/>
    </source>
</evidence>